<dbReference type="Gene3D" id="3.40.50.300">
    <property type="entry name" value="P-loop containing nucleotide triphosphate hydrolases"/>
    <property type="match status" value="1"/>
</dbReference>
<organism evidence="6">
    <name type="scientific">viral metagenome</name>
    <dbReference type="NCBI Taxonomy" id="1070528"/>
    <lineage>
        <taxon>unclassified sequences</taxon>
        <taxon>metagenomes</taxon>
        <taxon>organismal metagenomes</taxon>
    </lineage>
</organism>
<name>A0A6C0E424_9ZZZZ</name>
<accession>A0A6C0E424</accession>
<sequence length="578" mass="67691">MSNPNNKVNSIEIVTSFELPIFYNTKKCELNKTIVNDLELTSTINEKEQSIYKHIFKPSNCFGEITLNKFAQYYTTDVSFLKDTQCMIHKYRPNKDLQFDSYDFQKIENAWKDIKGETGFCEKYLYIDWEFGKFLNTNPQFLQAMCMYNIISPVLSLFLPIFILIIPFFIIKLKGLQLTMNEYIDVLKIIISNHAIGKMFTSFHEVDLNQKIYLIISVAFYLFSIYQNILICIRFYSNMKKIHDYLFLFKKYFQHTICCMDNYLEITNDIESYYTFNDELYNNKEILKDFKVQLDKITPLKFSLLKTFEIGHIMKCFYDLYDNKNYNNAINYSFGFHGYLDNLSGLKTHITNKKINRCKFVNKKTSSIFEKAYYPNLINLEHVKNNCSLHTNMIISGPNASGKTTFLKTILINTILSQQVGYGCYKKAKITPYDFLHCYLNIPDTSGRDSLFQAEARRCKDIIDCVNNNIDKRHLCIFDELYSGTNPEEASISAIAFMEYLTETKNVSCLLTTHYINVCKSLQKNTRITNYNMKTIVENNKLIYHYSIQEGISEIKGGLQVLTDMNYPLEIINKTVNP</sequence>
<proteinExistence type="predicted"/>
<keyword evidence="4" id="KW-0812">Transmembrane</keyword>
<dbReference type="InterPro" id="IPR045076">
    <property type="entry name" value="MutS"/>
</dbReference>
<keyword evidence="4" id="KW-0472">Membrane</keyword>
<evidence type="ECO:0000256" key="4">
    <source>
        <dbReference type="SAM" id="Phobius"/>
    </source>
</evidence>
<dbReference type="PANTHER" id="PTHR11361">
    <property type="entry name" value="DNA MISMATCH REPAIR PROTEIN MUTS FAMILY MEMBER"/>
    <property type="match status" value="1"/>
</dbReference>
<keyword evidence="3" id="KW-0238">DNA-binding</keyword>
<evidence type="ECO:0000256" key="2">
    <source>
        <dbReference type="ARBA" id="ARBA00022840"/>
    </source>
</evidence>
<keyword evidence="4" id="KW-1133">Transmembrane helix</keyword>
<feature type="transmembrane region" description="Helical" evidence="4">
    <location>
        <begin position="150"/>
        <end position="171"/>
    </location>
</feature>
<evidence type="ECO:0000256" key="1">
    <source>
        <dbReference type="ARBA" id="ARBA00022741"/>
    </source>
</evidence>
<dbReference type="GO" id="GO:0005524">
    <property type="term" value="F:ATP binding"/>
    <property type="evidence" value="ECO:0007669"/>
    <property type="project" value="UniProtKB-KW"/>
</dbReference>
<dbReference type="InterPro" id="IPR000432">
    <property type="entry name" value="DNA_mismatch_repair_MutS_C"/>
</dbReference>
<dbReference type="GO" id="GO:0006298">
    <property type="term" value="P:mismatch repair"/>
    <property type="evidence" value="ECO:0007669"/>
    <property type="project" value="InterPro"/>
</dbReference>
<dbReference type="PANTHER" id="PTHR11361:SF152">
    <property type="entry name" value="DNA MISMATCH REPAIR PROTEIN"/>
    <property type="match status" value="1"/>
</dbReference>
<dbReference type="SUPFAM" id="SSF52540">
    <property type="entry name" value="P-loop containing nucleoside triphosphate hydrolases"/>
    <property type="match status" value="1"/>
</dbReference>
<dbReference type="GO" id="GO:0030983">
    <property type="term" value="F:mismatched DNA binding"/>
    <property type="evidence" value="ECO:0007669"/>
    <property type="project" value="InterPro"/>
</dbReference>
<feature type="domain" description="DNA mismatch repair proteins mutS family" evidence="5">
    <location>
        <begin position="390"/>
        <end position="577"/>
    </location>
</feature>
<evidence type="ECO:0000256" key="3">
    <source>
        <dbReference type="ARBA" id="ARBA00023125"/>
    </source>
</evidence>
<evidence type="ECO:0000313" key="6">
    <source>
        <dbReference type="EMBL" id="QHT23029.1"/>
    </source>
</evidence>
<keyword evidence="2" id="KW-0067">ATP-binding</keyword>
<evidence type="ECO:0000259" key="5">
    <source>
        <dbReference type="SMART" id="SM00534"/>
    </source>
</evidence>
<reference evidence="6" key="1">
    <citation type="journal article" date="2020" name="Nature">
        <title>Giant virus diversity and host interactions through global metagenomics.</title>
        <authorList>
            <person name="Schulz F."/>
            <person name="Roux S."/>
            <person name="Paez-Espino D."/>
            <person name="Jungbluth S."/>
            <person name="Walsh D.A."/>
            <person name="Denef V.J."/>
            <person name="McMahon K.D."/>
            <person name="Konstantinidis K.T."/>
            <person name="Eloe-Fadrosh E.A."/>
            <person name="Kyrpides N.C."/>
            <person name="Woyke T."/>
        </authorList>
    </citation>
    <scope>NUCLEOTIDE SEQUENCE</scope>
    <source>
        <strain evidence="6">GVMAG-M-3300023179-114</strain>
    </source>
</reference>
<dbReference type="Pfam" id="PF00488">
    <property type="entry name" value="MutS_V"/>
    <property type="match status" value="1"/>
</dbReference>
<protein>
    <recommendedName>
        <fullName evidence="5">DNA mismatch repair proteins mutS family domain-containing protein</fullName>
    </recommendedName>
</protein>
<dbReference type="GO" id="GO:0005829">
    <property type="term" value="C:cytosol"/>
    <property type="evidence" value="ECO:0007669"/>
    <property type="project" value="TreeGrafter"/>
</dbReference>
<feature type="transmembrane region" description="Helical" evidence="4">
    <location>
        <begin position="212"/>
        <end position="236"/>
    </location>
</feature>
<dbReference type="AlphaFoldDB" id="A0A6C0E424"/>
<keyword evidence="1" id="KW-0547">Nucleotide-binding</keyword>
<dbReference type="GO" id="GO:0140664">
    <property type="term" value="F:ATP-dependent DNA damage sensor activity"/>
    <property type="evidence" value="ECO:0007669"/>
    <property type="project" value="InterPro"/>
</dbReference>
<dbReference type="EMBL" id="MN739723">
    <property type="protein sequence ID" value="QHT23029.1"/>
    <property type="molecule type" value="Genomic_DNA"/>
</dbReference>
<dbReference type="InterPro" id="IPR027417">
    <property type="entry name" value="P-loop_NTPase"/>
</dbReference>
<dbReference type="SMART" id="SM00534">
    <property type="entry name" value="MUTSac"/>
    <property type="match status" value="1"/>
</dbReference>